<protein>
    <submittedName>
        <fullName evidence="5">Peptidase M16</fullName>
    </submittedName>
</protein>
<evidence type="ECO:0000259" key="4">
    <source>
        <dbReference type="Pfam" id="PF05193"/>
    </source>
</evidence>
<dbReference type="Proteomes" id="UP000322530">
    <property type="component" value="Unassembled WGS sequence"/>
</dbReference>
<organism evidence="5 6">
    <name type="scientific">Dictyobacter arantiisoli</name>
    <dbReference type="NCBI Taxonomy" id="2014874"/>
    <lineage>
        <taxon>Bacteria</taxon>
        <taxon>Bacillati</taxon>
        <taxon>Chloroflexota</taxon>
        <taxon>Ktedonobacteria</taxon>
        <taxon>Ktedonobacterales</taxon>
        <taxon>Dictyobacteraceae</taxon>
        <taxon>Dictyobacter</taxon>
    </lineage>
</organism>
<dbReference type="SUPFAM" id="SSF63411">
    <property type="entry name" value="LuxS/MPP-like metallohydrolase"/>
    <property type="match status" value="2"/>
</dbReference>
<dbReference type="GO" id="GO:0006508">
    <property type="term" value="P:proteolysis"/>
    <property type="evidence" value="ECO:0007669"/>
    <property type="project" value="InterPro"/>
</dbReference>
<dbReference type="GO" id="GO:0004222">
    <property type="term" value="F:metalloendopeptidase activity"/>
    <property type="evidence" value="ECO:0007669"/>
    <property type="project" value="InterPro"/>
</dbReference>
<evidence type="ECO:0000313" key="6">
    <source>
        <dbReference type="Proteomes" id="UP000322530"/>
    </source>
</evidence>
<dbReference type="PANTHER" id="PTHR11851">
    <property type="entry name" value="METALLOPROTEASE"/>
    <property type="match status" value="1"/>
</dbReference>
<evidence type="ECO:0000256" key="2">
    <source>
        <dbReference type="RuleBase" id="RU004447"/>
    </source>
</evidence>
<keyword evidence="6" id="KW-1185">Reference proteome</keyword>
<feature type="domain" description="Peptidase M16 N-terminal" evidence="3">
    <location>
        <begin position="5"/>
        <end position="138"/>
    </location>
</feature>
<sequence length="407" mass="45506">MPGMRSASIAFFFNVGSRYEDDAVAGISHFIEHMLFKGSEHYPSAKAISEAIEGVGGNFNGSTGKELTTYTARVPGEYLSVVLQAMADMIRHPLFDPLEIEKERGVIIEELSSTQDDPQEWVNLLVDEAMWPGLPLGRDDAGTIEVVSHLQREQMLEYMSTFYRPNSLVLSIAGNIEHEQVIEQVKRLFDDWERGDHPHWRECFPPLNVPSVRMIQKDTEQTNLCLATLGTAYASLDYYPLLLINGILGDGMSSRLFQSIREEQGLAYDIGSYVNSYYETGSLVVSAGVDPSRAQETIRATIAELTRLCHEPVPADELERTKAYVRGGIFLGLEGTQQMASWLGSQECLYNCVWDVDEVIAKIDAVTIEDVQRVAQKCFAPEWLRLAVIGPDKTRRADQFKKLLAGA</sequence>
<dbReference type="Pfam" id="PF05193">
    <property type="entry name" value="Peptidase_M16_C"/>
    <property type="match status" value="1"/>
</dbReference>
<dbReference type="Pfam" id="PF00675">
    <property type="entry name" value="Peptidase_M16"/>
    <property type="match status" value="1"/>
</dbReference>
<comment type="caution">
    <text evidence="5">The sequence shown here is derived from an EMBL/GenBank/DDBJ whole genome shotgun (WGS) entry which is preliminary data.</text>
</comment>
<dbReference type="EMBL" id="BIXY01000009">
    <property type="protein sequence ID" value="GCF07315.1"/>
    <property type="molecule type" value="Genomic_DNA"/>
</dbReference>
<accession>A0A5A5T7T6</accession>
<dbReference type="PROSITE" id="PS00143">
    <property type="entry name" value="INSULINASE"/>
    <property type="match status" value="1"/>
</dbReference>
<gene>
    <name evidence="5" type="ORF">KDI_08790</name>
</gene>
<feature type="domain" description="Peptidase M16 C-terminal" evidence="4">
    <location>
        <begin position="150"/>
        <end position="323"/>
    </location>
</feature>
<evidence type="ECO:0000256" key="1">
    <source>
        <dbReference type="ARBA" id="ARBA00007261"/>
    </source>
</evidence>
<evidence type="ECO:0000313" key="5">
    <source>
        <dbReference type="EMBL" id="GCF07315.1"/>
    </source>
</evidence>
<dbReference type="InterPro" id="IPR011765">
    <property type="entry name" value="Pept_M16_N"/>
</dbReference>
<dbReference type="InterPro" id="IPR050361">
    <property type="entry name" value="MPP/UQCRC_Complex"/>
</dbReference>
<dbReference type="Gene3D" id="3.30.830.10">
    <property type="entry name" value="Metalloenzyme, LuxS/M16 peptidase-like"/>
    <property type="match status" value="2"/>
</dbReference>
<dbReference type="InterPro" id="IPR007863">
    <property type="entry name" value="Peptidase_M16_C"/>
</dbReference>
<dbReference type="GO" id="GO:0046872">
    <property type="term" value="F:metal ion binding"/>
    <property type="evidence" value="ECO:0007669"/>
    <property type="project" value="InterPro"/>
</dbReference>
<name>A0A5A5T7T6_9CHLR</name>
<reference evidence="5 6" key="1">
    <citation type="submission" date="2019-01" db="EMBL/GenBank/DDBJ databases">
        <title>Draft genome sequence of Dictyobacter sp. Uno17.</title>
        <authorList>
            <person name="Wang C.M."/>
            <person name="Zheng Y."/>
            <person name="Sakai Y."/>
            <person name="Abe K."/>
            <person name="Yokota A."/>
            <person name="Yabe S."/>
        </authorList>
    </citation>
    <scope>NUCLEOTIDE SEQUENCE [LARGE SCALE GENOMIC DNA]</scope>
    <source>
        <strain evidence="5 6">Uno17</strain>
    </source>
</reference>
<comment type="similarity">
    <text evidence="1 2">Belongs to the peptidase M16 family.</text>
</comment>
<dbReference type="InterPro" id="IPR011249">
    <property type="entry name" value="Metalloenz_LuxS/M16"/>
</dbReference>
<dbReference type="AlphaFoldDB" id="A0A5A5T7T6"/>
<dbReference type="InterPro" id="IPR001431">
    <property type="entry name" value="Pept_M16_Zn_BS"/>
</dbReference>
<dbReference type="PANTHER" id="PTHR11851:SF49">
    <property type="entry name" value="MITOCHONDRIAL-PROCESSING PEPTIDASE SUBUNIT ALPHA"/>
    <property type="match status" value="1"/>
</dbReference>
<evidence type="ECO:0000259" key="3">
    <source>
        <dbReference type="Pfam" id="PF00675"/>
    </source>
</evidence>
<proteinExistence type="inferred from homology"/>